<evidence type="ECO:0000313" key="1">
    <source>
        <dbReference type="EMBL" id="MBP2201556.1"/>
    </source>
</evidence>
<comment type="caution">
    <text evidence="1">The sequence shown here is derived from an EMBL/GenBank/DDBJ whole genome shotgun (WGS) entry which is preliminary data.</text>
</comment>
<protein>
    <submittedName>
        <fullName evidence="1">Uncharacterized protein</fullName>
    </submittedName>
</protein>
<sequence length="272" mass="31591">MIEIITFQEVKSNDKHITEVMYEKFLKELKEKYPKMEIISEDYDEEVDENKNNGTKFYTKILEMKLTFETFTEYIKFCMEQGADLEVMKPSKITISSKEFGELLLYIIEFFNKIQARYDISYSVESKPDIEYTIEELKEGIYDEDDIYDFIDDGYIDTKFVLKGFGKSEKEVVSNILKTISEDMYVNKVITQPMELENNSAVGNMPKPGFSGLIALEVFGKPFEIVEFTYKYLPVTVKFQDKDIELEINEIQDIGNDLGGAIFELSHAAANM</sequence>
<dbReference type="Proteomes" id="UP000740329">
    <property type="component" value="Unassembled WGS sequence"/>
</dbReference>
<dbReference type="OrthoDB" id="65227at2157"/>
<name>A0A8J7UUP8_METVO</name>
<gene>
    <name evidence="1" type="ORF">J3E07_000968</name>
</gene>
<organism evidence="1 2">
    <name type="scientific">Methanococcus voltae</name>
    <dbReference type="NCBI Taxonomy" id="2188"/>
    <lineage>
        <taxon>Archaea</taxon>
        <taxon>Methanobacteriati</taxon>
        <taxon>Methanobacteriota</taxon>
        <taxon>Methanomada group</taxon>
        <taxon>Methanococci</taxon>
        <taxon>Methanococcales</taxon>
        <taxon>Methanococcaceae</taxon>
        <taxon>Methanococcus</taxon>
    </lineage>
</organism>
<dbReference type="EMBL" id="JAGGMV010000002">
    <property type="protein sequence ID" value="MBP2201556.1"/>
    <property type="molecule type" value="Genomic_DNA"/>
</dbReference>
<accession>A0A8J7UUP8</accession>
<proteinExistence type="predicted"/>
<evidence type="ECO:0000313" key="2">
    <source>
        <dbReference type="Proteomes" id="UP000740329"/>
    </source>
</evidence>
<dbReference type="RefSeq" id="WP_209591026.1">
    <property type="nucleotide sequence ID" value="NZ_JAGGMU010000002.1"/>
</dbReference>
<reference evidence="1" key="1">
    <citation type="submission" date="2021-03" db="EMBL/GenBank/DDBJ databases">
        <title>Genomic Encyclopedia of Type Strains, Phase IV (KMG-V): Genome sequencing to study the core and pangenomes of soil and plant-associated prokaryotes.</title>
        <authorList>
            <person name="Whitman W."/>
        </authorList>
    </citation>
    <scope>NUCLEOTIDE SEQUENCE</scope>
    <source>
        <strain evidence="1">C4</strain>
    </source>
</reference>
<dbReference type="AlphaFoldDB" id="A0A8J7UUP8"/>